<dbReference type="AlphaFoldDB" id="Q0FT31"/>
<dbReference type="PANTHER" id="PTHR38674">
    <property type="entry name" value="ALKANE 1-MONOOXYGENASE 1"/>
    <property type="match status" value="1"/>
</dbReference>
<feature type="transmembrane region" description="Helical" evidence="12">
    <location>
        <begin position="201"/>
        <end position="222"/>
    </location>
</feature>
<proteinExistence type="inferred from homology"/>
<evidence type="ECO:0000256" key="9">
    <source>
        <dbReference type="ARBA" id="ARBA00023004"/>
    </source>
</evidence>
<evidence type="ECO:0000256" key="5">
    <source>
        <dbReference type="ARBA" id="ARBA00022692"/>
    </source>
</evidence>
<feature type="domain" description="Fatty acid desaturase" evidence="13">
    <location>
        <begin position="98"/>
        <end position="302"/>
    </location>
</feature>
<evidence type="ECO:0000256" key="4">
    <source>
        <dbReference type="ARBA" id="ARBA00022519"/>
    </source>
</evidence>
<keyword evidence="9" id="KW-0408">Iron</keyword>
<sequence length="343" mass="36885">MARFAFATLTMAALLGATIVSNGAWSDVWALAALLGITVGVFALDKLTALAAPDHPGEEFPAGDGLAVALGLLHFPLLYGGVWAISGGGGHDATARVALFFALSLFLGQVGNSNAHELIHRPDRRLRRLGIAVYSSLLFGHHVSAHLRVHHVHAATDADPNSAPLGQSYYAFAPRAWIGSFRQGLRAETALRRRASSRRGLHPYGIYAGGAVLSLGLAWLLAGGAGMLALFGLCAYAQAQLLLSDYVQHYGLRRRELAPGRREPVGPQHSWNAPMPASSALMLNAPRHSDHHARPARPYPGLEIDRDAMPILPHALPVMAVLALIPPVWRRLMDRRARRWSGA</sequence>
<evidence type="ECO:0000313" key="15">
    <source>
        <dbReference type="Proteomes" id="UP000006230"/>
    </source>
</evidence>
<dbReference type="CDD" id="cd03512">
    <property type="entry name" value="Alkane-hydroxylase"/>
    <property type="match status" value="1"/>
</dbReference>
<evidence type="ECO:0000259" key="13">
    <source>
        <dbReference type="Pfam" id="PF00487"/>
    </source>
</evidence>
<dbReference type="GO" id="GO:0046872">
    <property type="term" value="F:metal ion binding"/>
    <property type="evidence" value="ECO:0007669"/>
    <property type="project" value="UniProtKB-KW"/>
</dbReference>
<keyword evidence="11 12" id="KW-0472">Membrane</keyword>
<comment type="subcellular location">
    <subcellularLocation>
        <location evidence="1">Cell inner membrane</location>
        <topology evidence="1">Multi-pass membrane protein</topology>
    </subcellularLocation>
</comment>
<accession>Q0FT31</accession>
<dbReference type="EMBL" id="AATQ01000007">
    <property type="protein sequence ID" value="EAU47338.1"/>
    <property type="molecule type" value="Genomic_DNA"/>
</dbReference>
<dbReference type="RefSeq" id="WP_007799135.1">
    <property type="nucleotide sequence ID" value="NZ_DS022276.1"/>
</dbReference>
<dbReference type="GO" id="GO:0004497">
    <property type="term" value="F:monooxygenase activity"/>
    <property type="evidence" value="ECO:0007669"/>
    <property type="project" value="UniProtKB-KW"/>
</dbReference>
<feature type="transmembrane region" description="Helical" evidence="12">
    <location>
        <begin position="28"/>
        <end position="44"/>
    </location>
</feature>
<feature type="transmembrane region" description="Helical" evidence="12">
    <location>
        <begin position="65"/>
        <end position="85"/>
    </location>
</feature>
<keyword evidence="7 12" id="KW-1133">Transmembrane helix</keyword>
<dbReference type="InterPro" id="IPR005804">
    <property type="entry name" value="FA_desaturase_dom"/>
</dbReference>
<comment type="similarity">
    <text evidence="2">Belongs to the fatty acid desaturase type 1 family. AlkB subfamily.</text>
</comment>
<evidence type="ECO:0000256" key="7">
    <source>
        <dbReference type="ARBA" id="ARBA00022989"/>
    </source>
</evidence>
<dbReference type="GO" id="GO:0006629">
    <property type="term" value="P:lipid metabolic process"/>
    <property type="evidence" value="ECO:0007669"/>
    <property type="project" value="InterPro"/>
</dbReference>
<evidence type="ECO:0000256" key="3">
    <source>
        <dbReference type="ARBA" id="ARBA00022475"/>
    </source>
</evidence>
<keyword evidence="6" id="KW-0479">Metal-binding</keyword>
<evidence type="ECO:0000256" key="6">
    <source>
        <dbReference type="ARBA" id="ARBA00022723"/>
    </source>
</evidence>
<evidence type="ECO:0000256" key="11">
    <source>
        <dbReference type="ARBA" id="ARBA00023136"/>
    </source>
</evidence>
<keyword evidence="4" id="KW-0997">Cell inner membrane</keyword>
<evidence type="ECO:0000256" key="10">
    <source>
        <dbReference type="ARBA" id="ARBA00023033"/>
    </source>
</evidence>
<comment type="caution">
    <text evidence="14">The sequence shown here is derived from an EMBL/GenBank/DDBJ whole genome shotgun (WGS) entry which is preliminary data.</text>
</comment>
<organism evidence="14 15">
    <name type="scientific">Salipiger bermudensis (strain DSM 26914 / JCM 13377 / KCTC 12554 / HTCC2601)</name>
    <name type="common">Pelagibaca bermudensis</name>
    <dbReference type="NCBI Taxonomy" id="314265"/>
    <lineage>
        <taxon>Bacteria</taxon>
        <taxon>Pseudomonadati</taxon>
        <taxon>Pseudomonadota</taxon>
        <taxon>Alphaproteobacteria</taxon>
        <taxon>Rhodobacterales</taxon>
        <taxon>Roseobacteraceae</taxon>
        <taxon>Salipiger</taxon>
    </lineage>
</organism>
<keyword evidence="8" id="KW-0560">Oxidoreductase</keyword>
<name>Q0FT31_SALBH</name>
<evidence type="ECO:0000256" key="2">
    <source>
        <dbReference type="ARBA" id="ARBA00010823"/>
    </source>
</evidence>
<evidence type="ECO:0000256" key="12">
    <source>
        <dbReference type="SAM" id="Phobius"/>
    </source>
</evidence>
<dbReference type="STRING" id="314265.R2601_21041"/>
<keyword evidence="10 14" id="KW-0503">Monooxygenase</keyword>
<dbReference type="Proteomes" id="UP000006230">
    <property type="component" value="Unassembled WGS sequence"/>
</dbReference>
<keyword evidence="3" id="KW-1003">Cell membrane</keyword>
<dbReference type="OrthoDB" id="4759734at2"/>
<evidence type="ECO:0000256" key="8">
    <source>
        <dbReference type="ARBA" id="ARBA00023002"/>
    </source>
</evidence>
<dbReference type="HOGENOM" id="CLU_044462_0_0_5"/>
<dbReference type="PANTHER" id="PTHR38674:SF1">
    <property type="entry name" value="ALKANE 1-MONOOXYGENASE 1"/>
    <property type="match status" value="1"/>
</dbReference>
<dbReference type="eggNOG" id="COG3239">
    <property type="taxonomic scope" value="Bacteria"/>
</dbReference>
<evidence type="ECO:0000313" key="14">
    <source>
        <dbReference type="EMBL" id="EAU47338.1"/>
    </source>
</evidence>
<dbReference type="Pfam" id="PF00487">
    <property type="entry name" value="FA_desaturase"/>
    <property type="match status" value="1"/>
</dbReference>
<evidence type="ECO:0000256" key="1">
    <source>
        <dbReference type="ARBA" id="ARBA00004429"/>
    </source>
</evidence>
<feature type="transmembrane region" description="Helical" evidence="12">
    <location>
        <begin position="311"/>
        <end position="329"/>
    </location>
</feature>
<gene>
    <name evidence="14" type="ORF">R2601_21041</name>
</gene>
<dbReference type="InterPro" id="IPR033885">
    <property type="entry name" value="AlkB/XylM"/>
</dbReference>
<reference evidence="14 15" key="1">
    <citation type="journal article" date="2010" name="J. Bacteriol.">
        <title>Genome sequences of Pelagibaca bermudensis HTCC2601T and Maritimibacter alkaliphilus HTCC2654T, the type strains of two marine Roseobacter genera.</title>
        <authorList>
            <person name="Thrash J.C."/>
            <person name="Cho J.C."/>
            <person name="Ferriera S."/>
            <person name="Johnson J."/>
            <person name="Vergin K.L."/>
            <person name="Giovannoni S.J."/>
        </authorList>
    </citation>
    <scope>NUCLEOTIDE SEQUENCE [LARGE SCALE GENOMIC DNA]</scope>
    <source>
        <strain evidence="15">DSM 26914 / JCM 13377 / KCTC 12554 / HTCC2601</strain>
    </source>
</reference>
<keyword evidence="5 12" id="KW-0812">Transmembrane</keyword>
<keyword evidence="15" id="KW-1185">Reference proteome</keyword>
<protein>
    <submittedName>
        <fullName evidence="14">Alkane-1 monooxygenase, putative</fullName>
    </submittedName>
</protein>
<dbReference type="GO" id="GO:0005886">
    <property type="term" value="C:plasma membrane"/>
    <property type="evidence" value="ECO:0007669"/>
    <property type="project" value="UniProtKB-SubCell"/>
</dbReference>